<protein>
    <recommendedName>
        <fullName evidence="4">Gliding motility protein RemB</fullName>
    </recommendedName>
</protein>
<sequence length="701" mass="81053">MIMKRIIALLLLIVQFNAFSQDQYFNEKHPVFPDCESVSIDSMQTCFNSKVIDFIFENFTMPQELEDDDFKGEVSVLFEVDSLGQFNVIYIEALYEELKEELRRVFAIFPKVKPATYNGLPTFKQYSVSLSIPLSRKSDAISDRSEVKSFSELELKAKSEFDNLQNSLQPYNNRAYASQLNIPFIHSEYARFDRGMNIIGSNSHTASKPFMYNEVSNYYDFKAEKEKLLKNTNTWAGKKLWNEHLVQLQSDDYWFTIDPIFDLQVGKDTDADFGSTYNNTRGFLVQGGLGNKFNFYASVFESQGRFAQYVNQYSESLKAFGPDPAIIPGRGIAKRFKSNSYDYPVAEAYLSYTPVKFINIQFGHGKNFIGDGYRSLLLSDVASPSPFLKLNTKFWKIKYTNNWMWLKDVRPEVTEDGAFLTKYMANHYLSWNVSKRLNIGLFESVLWTDTNNRGFDVNYLNPIIFYRAIEFETGQGAGNAIVGATAKYKWSDAVNTYGQFILDEFSLNDIKAGNKSWKNKFGYQLGIKYYNAFKVDNLLLQLEYNRVRPYTYSHNTIVLNYGHNNQSMAHLWGANFSEAILIGRYYYNRWFADAKLVVGKRGFDFNNETDNFSYGGDIFRNYNERPYDAGVKVGQGIKTKTFYANLQAGYVVNPASNLKLFADISFRDFNPQAETTSTFKNNTLWFNIGLRTDLFNWYFDF</sequence>
<evidence type="ECO:0008006" key="4">
    <source>
        <dbReference type="Google" id="ProtNLM"/>
    </source>
</evidence>
<feature type="chain" id="PRO_5046339109" description="Gliding motility protein RemB" evidence="1">
    <location>
        <begin position="21"/>
        <end position="701"/>
    </location>
</feature>
<evidence type="ECO:0000256" key="1">
    <source>
        <dbReference type="SAM" id="SignalP"/>
    </source>
</evidence>
<keyword evidence="1" id="KW-0732">Signal</keyword>
<evidence type="ECO:0000313" key="2">
    <source>
        <dbReference type="EMBL" id="GAA3556722.1"/>
    </source>
</evidence>
<dbReference type="InterPro" id="IPR038636">
    <property type="entry name" value="Wzi_sf"/>
</dbReference>
<evidence type="ECO:0000313" key="3">
    <source>
        <dbReference type="Proteomes" id="UP001500954"/>
    </source>
</evidence>
<name>A0ABP6WUV5_9FLAO</name>
<gene>
    <name evidence="2" type="ORF">GCM10022395_05080</name>
</gene>
<comment type="caution">
    <text evidence="2">The sequence shown here is derived from an EMBL/GenBank/DDBJ whole genome shotgun (WGS) entry which is preliminary data.</text>
</comment>
<dbReference type="Gene3D" id="2.40.160.130">
    <property type="entry name" value="Capsule assembly protein Wzi"/>
    <property type="match status" value="1"/>
</dbReference>
<organism evidence="2 3">
    <name type="scientific">Snuella lapsa</name>
    <dbReference type="NCBI Taxonomy" id="870481"/>
    <lineage>
        <taxon>Bacteria</taxon>
        <taxon>Pseudomonadati</taxon>
        <taxon>Bacteroidota</taxon>
        <taxon>Flavobacteriia</taxon>
        <taxon>Flavobacteriales</taxon>
        <taxon>Flavobacteriaceae</taxon>
        <taxon>Snuella</taxon>
    </lineage>
</organism>
<accession>A0ABP6WUV5</accession>
<proteinExistence type="predicted"/>
<dbReference type="EMBL" id="BAABCY010000016">
    <property type="protein sequence ID" value="GAA3556722.1"/>
    <property type="molecule type" value="Genomic_DNA"/>
</dbReference>
<dbReference type="Proteomes" id="UP001500954">
    <property type="component" value="Unassembled WGS sequence"/>
</dbReference>
<keyword evidence="3" id="KW-1185">Reference proteome</keyword>
<reference evidence="3" key="1">
    <citation type="journal article" date="2019" name="Int. J. Syst. Evol. Microbiol.">
        <title>The Global Catalogue of Microorganisms (GCM) 10K type strain sequencing project: providing services to taxonomists for standard genome sequencing and annotation.</title>
        <authorList>
            <consortium name="The Broad Institute Genomics Platform"/>
            <consortium name="The Broad Institute Genome Sequencing Center for Infectious Disease"/>
            <person name="Wu L."/>
            <person name="Ma J."/>
        </authorList>
    </citation>
    <scope>NUCLEOTIDE SEQUENCE [LARGE SCALE GENOMIC DNA]</scope>
    <source>
        <strain evidence="3">JCM 17111</strain>
    </source>
</reference>
<feature type="signal peptide" evidence="1">
    <location>
        <begin position="1"/>
        <end position="20"/>
    </location>
</feature>